<sequence length="292" mass="32532">MSRTLPPHSELIKHPTGQTTRIIIDDFTPPWLPPEQKQTILIQPGFGRHADFWYHWIPTLATHYRVIRRDLRGHGYSSVPDVGSSYTYNEETILGEIVDLLDQLGIAKVHFLGESTGGMVGLAFAARYPERVSSLILCATPTHLPPEFIELCSMGYGSWAEAVRNLGSRGWMEALSKEPGSIGQTDSEYTKWWLEQVGVNPSEGLALYAEWLSKLDVSVFQDEVSRNGIGKRTLILAPTSSRMTGIEDQRSYSGKVQGCKIVEIGGRGHEIFVDKAEACQGALLDFLKKLEE</sequence>
<dbReference type="PANTHER" id="PTHR43433:SF5">
    <property type="entry name" value="AB HYDROLASE-1 DOMAIN-CONTAINING PROTEIN"/>
    <property type="match status" value="1"/>
</dbReference>
<dbReference type="AlphaFoldDB" id="A0AA38XC83"/>
<dbReference type="InterPro" id="IPR000073">
    <property type="entry name" value="AB_hydrolase_1"/>
</dbReference>
<protein>
    <recommendedName>
        <fullName evidence="1">AB hydrolase-1 domain-containing protein</fullName>
    </recommendedName>
</protein>
<evidence type="ECO:0000259" key="1">
    <source>
        <dbReference type="Pfam" id="PF00561"/>
    </source>
</evidence>
<dbReference type="EMBL" id="JAPDRK010000007">
    <property type="protein sequence ID" value="KAJ9610775.1"/>
    <property type="molecule type" value="Genomic_DNA"/>
</dbReference>
<name>A0AA38XC83_9EURO</name>
<accession>A0AA38XC83</accession>
<dbReference type="PRINTS" id="PR00111">
    <property type="entry name" value="ABHYDROLASE"/>
</dbReference>
<evidence type="ECO:0000313" key="2">
    <source>
        <dbReference type="EMBL" id="KAJ9610775.1"/>
    </source>
</evidence>
<dbReference type="InterPro" id="IPR029058">
    <property type="entry name" value="AB_hydrolase_fold"/>
</dbReference>
<keyword evidence="3" id="KW-1185">Reference proteome</keyword>
<dbReference type="InterPro" id="IPR050471">
    <property type="entry name" value="AB_hydrolase"/>
</dbReference>
<comment type="caution">
    <text evidence="2">The sequence shown here is derived from an EMBL/GenBank/DDBJ whole genome shotgun (WGS) entry which is preliminary data.</text>
</comment>
<dbReference type="PANTHER" id="PTHR43433">
    <property type="entry name" value="HYDROLASE, ALPHA/BETA FOLD FAMILY PROTEIN"/>
    <property type="match status" value="1"/>
</dbReference>
<organism evidence="2 3">
    <name type="scientific">Cladophialophora chaetospira</name>
    <dbReference type="NCBI Taxonomy" id="386627"/>
    <lineage>
        <taxon>Eukaryota</taxon>
        <taxon>Fungi</taxon>
        <taxon>Dikarya</taxon>
        <taxon>Ascomycota</taxon>
        <taxon>Pezizomycotina</taxon>
        <taxon>Eurotiomycetes</taxon>
        <taxon>Chaetothyriomycetidae</taxon>
        <taxon>Chaetothyriales</taxon>
        <taxon>Herpotrichiellaceae</taxon>
        <taxon>Cladophialophora</taxon>
    </lineage>
</organism>
<dbReference type="Gene3D" id="3.40.50.1820">
    <property type="entry name" value="alpha/beta hydrolase"/>
    <property type="match status" value="1"/>
</dbReference>
<reference evidence="2" key="1">
    <citation type="submission" date="2022-10" db="EMBL/GenBank/DDBJ databases">
        <title>Culturing micro-colonial fungi from biological soil crusts in the Mojave desert and describing Neophaeococcomyces mojavensis, and introducing the new genera and species Taxawa tesnikishii.</title>
        <authorList>
            <person name="Kurbessoian T."/>
            <person name="Stajich J.E."/>
        </authorList>
    </citation>
    <scope>NUCLEOTIDE SEQUENCE</scope>
    <source>
        <strain evidence="2">TK_41</strain>
    </source>
</reference>
<gene>
    <name evidence="2" type="ORF">H2200_005552</name>
</gene>
<evidence type="ECO:0000313" key="3">
    <source>
        <dbReference type="Proteomes" id="UP001172673"/>
    </source>
</evidence>
<dbReference type="Pfam" id="PF00561">
    <property type="entry name" value="Abhydrolase_1"/>
    <property type="match status" value="1"/>
</dbReference>
<feature type="domain" description="AB hydrolase-1" evidence="1">
    <location>
        <begin position="39"/>
        <end position="275"/>
    </location>
</feature>
<proteinExistence type="predicted"/>
<dbReference type="Proteomes" id="UP001172673">
    <property type="component" value="Unassembled WGS sequence"/>
</dbReference>
<dbReference type="SUPFAM" id="SSF53474">
    <property type="entry name" value="alpha/beta-Hydrolases"/>
    <property type="match status" value="1"/>
</dbReference>